<evidence type="ECO:0000313" key="8">
    <source>
        <dbReference type="Proteomes" id="UP001530377"/>
    </source>
</evidence>
<feature type="repeat" description="WD" evidence="4">
    <location>
        <begin position="428"/>
        <end position="459"/>
    </location>
</feature>
<feature type="repeat" description="WD" evidence="4">
    <location>
        <begin position="262"/>
        <end position="287"/>
    </location>
</feature>
<dbReference type="PANTHER" id="PTHR22836:SF0">
    <property type="entry name" value="PRE-MRNA 3' END PROCESSING PROTEIN WDR33"/>
    <property type="match status" value="1"/>
</dbReference>
<dbReference type="CDD" id="cd00105">
    <property type="entry name" value="KH-I"/>
    <property type="match status" value="1"/>
</dbReference>
<dbReference type="InterPro" id="IPR004088">
    <property type="entry name" value="KH_dom_type_1"/>
</dbReference>
<proteinExistence type="predicted"/>
<dbReference type="Gene3D" id="2.130.10.10">
    <property type="entry name" value="YVTN repeat-like/Quinoprotein amine dehydrogenase"/>
    <property type="match status" value="3"/>
</dbReference>
<dbReference type="InterPro" id="IPR036612">
    <property type="entry name" value="KH_dom_type_1_sf"/>
</dbReference>
<evidence type="ECO:0000256" key="2">
    <source>
        <dbReference type="ARBA" id="ARBA00022737"/>
    </source>
</evidence>
<sequence>MSNLAPYCRPVGVVSSSSSSSSAAATSARPSPDTRKRVAFDPRGGGGGGRIVAGDDDDDDFDDFDEIAGGARGSGGAVRGTTDRVGCGGYSELRRRCVDYHNPSIVDVSTRLYRKPHRRSHALHGGSGLAGYVHLQCHANYLRFMGLPCGEGMGYVVPSNAYLTYCAHVTRAKNSSPVMCLSWTPGGRRLLTGNQEGEFTLWDGINFSFELIMSAHDQSFRCMAWSNNQNYLLTSDAGGNIKYWSPSIAPVQSLDSHDGQPIHALSFAPSDTKFVSCGDDATLRVWDWAGHREERVMEGHGWDVKCVQWHPRSSVICSGSKDNLVKLWDPRTGSCLSTLYGHKNTVTKVAWNDNGNWLLTSSRDQLIKLYDIRAMRELCSLKGHHKEVTSIAWHPVYETVFASGGMDGTLIYWNIGPKGSEEPAAKIPFAHDMAIWDMKWHPAGHLLATGSNDRQTKFWARNRPGSRQGLDDDGPDSIDGVSGEVLHAEMELGNHVGIVIGRRGATIIAMQRQTKTKMHVDQIRRVLQIEGTASQIETVKRRVGALLERVSSDNEDRGHGGFGGGFGGF</sequence>
<keyword evidence="1 4" id="KW-0853">WD repeat</keyword>
<comment type="caution">
    <text evidence="7">The sequence shown here is derived from an EMBL/GenBank/DDBJ whole genome shotgun (WGS) entry which is preliminary data.</text>
</comment>
<dbReference type="PROSITE" id="PS50294">
    <property type="entry name" value="WD_REPEATS_REGION"/>
    <property type="match status" value="6"/>
</dbReference>
<evidence type="ECO:0000313" key="7">
    <source>
        <dbReference type="EMBL" id="KAL3810745.1"/>
    </source>
</evidence>
<protein>
    <recommendedName>
        <fullName evidence="6">K Homology domain-containing protein</fullName>
    </recommendedName>
</protein>
<gene>
    <name evidence="7" type="ORF">ACHAXA_008558</name>
</gene>
<feature type="repeat" description="WD" evidence="4">
    <location>
        <begin position="297"/>
        <end position="338"/>
    </location>
</feature>
<reference evidence="7 8" key="1">
    <citation type="submission" date="2024-10" db="EMBL/GenBank/DDBJ databases">
        <title>Updated reference genomes for cyclostephanoid diatoms.</title>
        <authorList>
            <person name="Roberts W.R."/>
            <person name="Alverson A.J."/>
        </authorList>
    </citation>
    <scope>NUCLEOTIDE SEQUENCE [LARGE SCALE GENOMIC DNA]</scope>
    <source>
        <strain evidence="7 8">AJA228-03</strain>
    </source>
</reference>
<dbReference type="SMART" id="SM00322">
    <property type="entry name" value="KH"/>
    <property type="match status" value="1"/>
</dbReference>
<dbReference type="InterPro" id="IPR036322">
    <property type="entry name" value="WD40_repeat_dom_sf"/>
</dbReference>
<accession>A0ABD3RCM2</accession>
<evidence type="ECO:0000256" key="4">
    <source>
        <dbReference type="PROSITE-ProRule" id="PRU00221"/>
    </source>
</evidence>
<dbReference type="Pfam" id="PF00400">
    <property type="entry name" value="WD40"/>
    <property type="match status" value="7"/>
</dbReference>
<keyword evidence="3" id="KW-0694">RNA-binding</keyword>
<evidence type="ECO:0000256" key="1">
    <source>
        <dbReference type="ARBA" id="ARBA00022574"/>
    </source>
</evidence>
<dbReference type="PROSITE" id="PS50082">
    <property type="entry name" value="WD_REPEATS_2"/>
    <property type="match status" value="7"/>
</dbReference>
<dbReference type="Gene3D" id="3.30.1370.10">
    <property type="entry name" value="K Homology domain, type 1"/>
    <property type="match status" value="1"/>
</dbReference>
<feature type="compositionally biased region" description="Low complexity" evidence="5">
    <location>
        <begin position="15"/>
        <end position="28"/>
    </location>
</feature>
<feature type="repeat" description="WD" evidence="4">
    <location>
        <begin position="381"/>
        <end position="415"/>
    </location>
</feature>
<dbReference type="GO" id="GO:0005634">
    <property type="term" value="C:nucleus"/>
    <property type="evidence" value="ECO:0007669"/>
    <property type="project" value="UniProtKB-ARBA"/>
</dbReference>
<feature type="domain" description="K Homology" evidence="6">
    <location>
        <begin position="479"/>
        <end position="548"/>
    </location>
</feature>
<dbReference type="Pfam" id="PF00013">
    <property type="entry name" value="KH_1"/>
    <property type="match status" value="1"/>
</dbReference>
<feature type="repeat" description="WD" evidence="4">
    <location>
        <begin position="339"/>
        <end position="380"/>
    </location>
</feature>
<dbReference type="CDD" id="cd00200">
    <property type="entry name" value="WD40"/>
    <property type="match status" value="1"/>
</dbReference>
<dbReference type="InterPro" id="IPR015943">
    <property type="entry name" value="WD40/YVTN_repeat-like_dom_sf"/>
</dbReference>
<dbReference type="SUPFAM" id="SSF50978">
    <property type="entry name" value="WD40 repeat-like"/>
    <property type="match status" value="1"/>
</dbReference>
<keyword evidence="8" id="KW-1185">Reference proteome</keyword>
<organism evidence="7 8">
    <name type="scientific">Cyclostephanos tholiformis</name>
    <dbReference type="NCBI Taxonomy" id="382380"/>
    <lineage>
        <taxon>Eukaryota</taxon>
        <taxon>Sar</taxon>
        <taxon>Stramenopiles</taxon>
        <taxon>Ochrophyta</taxon>
        <taxon>Bacillariophyta</taxon>
        <taxon>Coscinodiscophyceae</taxon>
        <taxon>Thalassiosirophycidae</taxon>
        <taxon>Stephanodiscales</taxon>
        <taxon>Stephanodiscaceae</taxon>
        <taxon>Cyclostephanos</taxon>
    </lineage>
</organism>
<dbReference type="InterPro" id="IPR020472">
    <property type="entry name" value="WD40_PAC1"/>
</dbReference>
<feature type="repeat" description="WD" evidence="4">
    <location>
        <begin position="171"/>
        <end position="203"/>
    </location>
</feature>
<feature type="repeat" description="WD" evidence="4">
    <location>
        <begin position="213"/>
        <end position="245"/>
    </location>
</feature>
<dbReference type="Proteomes" id="UP001530377">
    <property type="component" value="Unassembled WGS sequence"/>
</dbReference>
<evidence type="ECO:0000259" key="6">
    <source>
        <dbReference type="SMART" id="SM00322"/>
    </source>
</evidence>
<keyword evidence="2" id="KW-0677">Repeat</keyword>
<dbReference type="InterPro" id="IPR045245">
    <property type="entry name" value="Pfs2-like"/>
</dbReference>
<evidence type="ECO:0000256" key="3">
    <source>
        <dbReference type="PROSITE-ProRule" id="PRU00117"/>
    </source>
</evidence>
<dbReference type="InterPro" id="IPR001680">
    <property type="entry name" value="WD40_rpt"/>
</dbReference>
<dbReference type="PRINTS" id="PR00320">
    <property type="entry name" value="GPROTEINBRPT"/>
</dbReference>
<name>A0ABD3RCM2_9STRA</name>
<dbReference type="InterPro" id="IPR004087">
    <property type="entry name" value="KH_dom"/>
</dbReference>
<feature type="region of interest" description="Disordered" evidence="5">
    <location>
        <begin position="1"/>
        <end position="58"/>
    </location>
</feature>
<dbReference type="SUPFAM" id="SSF54791">
    <property type="entry name" value="Eukaryotic type KH-domain (KH-domain type I)"/>
    <property type="match status" value="1"/>
</dbReference>
<dbReference type="PANTHER" id="PTHR22836">
    <property type="entry name" value="WD40 REPEAT PROTEIN"/>
    <property type="match status" value="1"/>
</dbReference>
<dbReference type="SMART" id="SM00320">
    <property type="entry name" value="WD40"/>
    <property type="match status" value="7"/>
</dbReference>
<evidence type="ECO:0000256" key="5">
    <source>
        <dbReference type="SAM" id="MobiDB-lite"/>
    </source>
</evidence>
<dbReference type="EMBL" id="JALLPB020000307">
    <property type="protein sequence ID" value="KAL3810745.1"/>
    <property type="molecule type" value="Genomic_DNA"/>
</dbReference>
<dbReference type="AlphaFoldDB" id="A0ABD3RCM2"/>
<dbReference type="PROSITE" id="PS50084">
    <property type="entry name" value="KH_TYPE_1"/>
    <property type="match status" value="1"/>
</dbReference>
<dbReference type="GO" id="GO:0003723">
    <property type="term" value="F:RNA binding"/>
    <property type="evidence" value="ECO:0007669"/>
    <property type="project" value="UniProtKB-UniRule"/>
</dbReference>